<comment type="similarity">
    <text evidence="1">Belongs to the sigma-70 factor family. ECF subfamily.</text>
</comment>
<evidence type="ECO:0000259" key="5">
    <source>
        <dbReference type="Pfam" id="PF04542"/>
    </source>
</evidence>
<dbReference type="Proteomes" id="UP000798808">
    <property type="component" value="Unassembled WGS sequence"/>
</dbReference>
<dbReference type="Pfam" id="PF08281">
    <property type="entry name" value="Sigma70_r4_2"/>
    <property type="match status" value="1"/>
</dbReference>
<dbReference type="EMBL" id="SMLW01000520">
    <property type="protein sequence ID" value="MTI25509.1"/>
    <property type="molecule type" value="Genomic_DNA"/>
</dbReference>
<dbReference type="SUPFAM" id="SSF88946">
    <property type="entry name" value="Sigma2 domain of RNA polymerase sigma factors"/>
    <property type="match status" value="1"/>
</dbReference>
<comment type="caution">
    <text evidence="7">The sequence shown here is derived from an EMBL/GenBank/DDBJ whole genome shotgun (WGS) entry which is preliminary data.</text>
</comment>
<dbReference type="InterPro" id="IPR013249">
    <property type="entry name" value="RNA_pol_sigma70_r4_t2"/>
</dbReference>
<evidence type="ECO:0000313" key="8">
    <source>
        <dbReference type="Proteomes" id="UP000798808"/>
    </source>
</evidence>
<dbReference type="InterPro" id="IPR013324">
    <property type="entry name" value="RNA_pol_sigma_r3/r4-like"/>
</dbReference>
<reference evidence="7 8" key="1">
    <citation type="submission" date="2019-02" db="EMBL/GenBank/DDBJ databases">
        <authorList>
            <person name="Goldberg S.R."/>
            <person name="Haltli B.A."/>
            <person name="Correa H."/>
            <person name="Russell K.G."/>
        </authorList>
    </citation>
    <scope>NUCLEOTIDE SEQUENCE [LARGE SCALE GENOMIC DNA]</scope>
    <source>
        <strain evidence="7 8">JCM 16186</strain>
    </source>
</reference>
<dbReference type="InterPro" id="IPR007627">
    <property type="entry name" value="RNA_pol_sigma70_r2"/>
</dbReference>
<dbReference type="SUPFAM" id="SSF88659">
    <property type="entry name" value="Sigma3 and sigma4 domains of RNA polymerase sigma factors"/>
    <property type="match status" value="1"/>
</dbReference>
<dbReference type="InterPro" id="IPR014284">
    <property type="entry name" value="RNA_pol_sigma-70_dom"/>
</dbReference>
<evidence type="ECO:0000313" key="7">
    <source>
        <dbReference type="EMBL" id="MTI25509.1"/>
    </source>
</evidence>
<dbReference type="NCBIfam" id="TIGR02937">
    <property type="entry name" value="sigma70-ECF"/>
    <property type="match status" value="1"/>
</dbReference>
<evidence type="ECO:0000259" key="6">
    <source>
        <dbReference type="Pfam" id="PF08281"/>
    </source>
</evidence>
<feature type="domain" description="RNA polymerase sigma-70 region 2" evidence="5">
    <location>
        <begin position="26"/>
        <end position="93"/>
    </location>
</feature>
<keyword evidence="8" id="KW-1185">Reference proteome</keyword>
<dbReference type="InterPro" id="IPR036388">
    <property type="entry name" value="WH-like_DNA-bd_sf"/>
</dbReference>
<dbReference type="PANTHER" id="PTHR43133">
    <property type="entry name" value="RNA POLYMERASE ECF-TYPE SIGMA FACTO"/>
    <property type="match status" value="1"/>
</dbReference>
<evidence type="ECO:0000256" key="3">
    <source>
        <dbReference type="ARBA" id="ARBA00023082"/>
    </source>
</evidence>
<dbReference type="InterPro" id="IPR013325">
    <property type="entry name" value="RNA_pol_sigma_r2"/>
</dbReference>
<keyword evidence="3" id="KW-0731">Sigma factor</keyword>
<name>A0ABW9RN28_9BACT</name>
<dbReference type="InterPro" id="IPR039425">
    <property type="entry name" value="RNA_pol_sigma-70-like"/>
</dbReference>
<dbReference type="PANTHER" id="PTHR43133:SF51">
    <property type="entry name" value="RNA POLYMERASE SIGMA FACTOR"/>
    <property type="match status" value="1"/>
</dbReference>
<dbReference type="RefSeq" id="WP_155171680.1">
    <property type="nucleotide sequence ID" value="NZ_BAAAFL010000021.1"/>
</dbReference>
<dbReference type="Gene3D" id="1.10.1740.10">
    <property type="match status" value="1"/>
</dbReference>
<organism evidence="7 8">
    <name type="scientific">Fulvivirga kasyanovii</name>
    <dbReference type="NCBI Taxonomy" id="396812"/>
    <lineage>
        <taxon>Bacteria</taxon>
        <taxon>Pseudomonadati</taxon>
        <taxon>Bacteroidota</taxon>
        <taxon>Cytophagia</taxon>
        <taxon>Cytophagales</taxon>
        <taxon>Fulvivirgaceae</taxon>
        <taxon>Fulvivirga</taxon>
    </lineage>
</organism>
<keyword evidence="4" id="KW-0804">Transcription</keyword>
<sequence>MDKDKILDELLIYKCRDGDQKAFGLLIKRWNRKLISFAYKFIRDMDSARDVAQESWLSIHKGLNKLNDPAKFSTWAFRIVYNKSMDHLRSQQKQSEIEASTNEVANDELDDYHTDATTVSELLGKLPVQHKTVLTLFYLEQQSIRDIASILKLPEGTVKSRIFYARELLKRKYKELKNETH</sequence>
<gene>
    <name evidence="7" type="ORF">E1163_11195</name>
</gene>
<accession>A0ABW9RN28</accession>
<dbReference type="Gene3D" id="1.10.10.10">
    <property type="entry name" value="Winged helix-like DNA-binding domain superfamily/Winged helix DNA-binding domain"/>
    <property type="match status" value="1"/>
</dbReference>
<feature type="domain" description="RNA polymerase sigma factor 70 region 4 type 2" evidence="6">
    <location>
        <begin position="120"/>
        <end position="169"/>
    </location>
</feature>
<dbReference type="Pfam" id="PF04542">
    <property type="entry name" value="Sigma70_r2"/>
    <property type="match status" value="1"/>
</dbReference>
<protein>
    <submittedName>
        <fullName evidence="7">Sigma-70 family RNA polymerase sigma factor</fullName>
    </submittedName>
</protein>
<evidence type="ECO:0000256" key="4">
    <source>
        <dbReference type="ARBA" id="ARBA00023163"/>
    </source>
</evidence>
<keyword evidence="2" id="KW-0805">Transcription regulation</keyword>
<evidence type="ECO:0000256" key="2">
    <source>
        <dbReference type="ARBA" id="ARBA00023015"/>
    </source>
</evidence>
<evidence type="ECO:0000256" key="1">
    <source>
        <dbReference type="ARBA" id="ARBA00010641"/>
    </source>
</evidence>
<dbReference type="CDD" id="cd06171">
    <property type="entry name" value="Sigma70_r4"/>
    <property type="match status" value="1"/>
</dbReference>
<proteinExistence type="inferred from homology"/>